<dbReference type="Gene3D" id="3.40.50.2300">
    <property type="match status" value="1"/>
</dbReference>
<dbReference type="InterPro" id="IPR001789">
    <property type="entry name" value="Sig_transdc_resp-reg_receiver"/>
</dbReference>
<dbReference type="SMART" id="SM00862">
    <property type="entry name" value="Trans_reg_C"/>
    <property type="match status" value="1"/>
</dbReference>
<accession>Q31JS2</accession>
<dbReference type="GO" id="GO:0032993">
    <property type="term" value="C:protein-DNA complex"/>
    <property type="evidence" value="ECO:0007669"/>
    <property type="project" value="TreeGrafter"/>
</dbReference>
<feature type="domain" description="Response regulatory" evidence="8">
    <location>
        <begin position="3"/>
        <end position="117"/>
    </location>
</feature>
<feature type="modified residue" description="4-aspartylphosphate" evidence="6">
    <location>
        <position position="52"/>
    </location>
</feature>
<protein>
    <submittedName>
        <fullName evidence="10">Two component transcriptional regulator, winged helix family</fullName>
    </submittedName>
</protein>
<dbReference type="PROSITE" id="PS51755">
    <property type="entry name" value="OMPR_PHOB"/>
    <property type="match status" value="1"/>
</dbReference>
<dbReference type="SMART" id="SM00448">
    <property type="entry name" value="REC"/>
    <property type="match status" value="1"/>
</dbReference>
<dbReference type="eggNOG" id="COG0745">
    <property type="taxonomic scope" value="Bacteria"/>
</dbReference>
<evidence type="ECO:0000256" key="5">
    <source>
        <dbReference type="ARBA" id="ARBA00023163"/>
    </source>
</evidence>
<dbReference type="Gene3D" id="1.10.10.10">
    <property type="entry name" value="Winged helix-like DNA-binding domain superfamily/Winged helix DNA-binding domain"/>
    <property type="match status" value="1"/>
</dbReference>
<dbReference type="GO" id="GO:0000156">
    <property type="term" value="F:phosphorelay response regulator activity"/>
    <property type="evidence" value="ECO:0007669"/>
    <property type="project" value="TreeGrafter"/>
</dbReference>
<dbReference type="PANTHER" id="PTHR48111">
    <property type="entry name" value="REGULATOR OF RPOS"/>
    <property type="match status" value="1"/>
</dbReference>
<dbReference type="STRING" id="317025.Tcr_0004"/>
<dbReference type="PANTHER" id="PTHR48111:SF37">
    <property type="entry name" value="RESPONSE REGULATOR PROTEIN CARR"/>
    <property type="match status" value="1"/>
</dbReference>
<dbReference type="GO" id="GO:0006355">
    <property type="term" value="P:regulation of DNA-templated transcription"/>
    <property type="evidence" value="ECO:0007669"/>
    <property type="project" value="InterPro"/>
</dbReference>
<evidence type="ECO:0000256" key="3">
    <source>
        <dbReference type="ARBA" id="ARBA00023015"/>
    </source>
</evidence>
<dbReference type="HOGENOM" id="CLU_000445_30_1_6"/>
<dbReference type="FunFam" id="3.40.50.2300:FF:000002">
    <property type="entry name" value="DNA-binding response regulator PhoP"/>
    <property type="match status" value="1"/>
</dbReference>
<dbReference type="SUPFAM" id="SSF52172">
    <property type="entry name" value="CheY-like"/>
    <property type="match status" value="1"/>
</dbReference>
<evidence type="ECO:0000256" key="4">
    <source>
        <dbReference type="ARBA" id="ARBA00023125"/>
    </source>
</evidence>
<keyword evidence="4 7" id="KW-0238">DNA-binding</keyword>
<dbReference type="InterPro" id="IPR001867">
    <property type="entry name" value="OmpR/PhoB-type_DNA-bd"/>
</dbReference>
<evidence type="ECO:0000259" key="8">
    <source>
        <dbReference type="PROSITE" id="PS50110"/>
    </source>
</evidence>
<evidence type="ECO:0000256" key="2">
    <source>
        <dbReference type="ARBA" id="ARBA00023012"/>
    </source>
</evidence>
<evidence type="ECO:0000259" key="9">
    <source>
        <dbReference type="PROSITE" id="PS51755"/>
    </source>
</evidence>
<dbReference type="OrthoDB" id="9802426at2"/>
<reference evidence="10" key="1">
    <citation type="submission" date="2006-07" db="EMBL/GenBank/DDBJ databases">
        <title>Complete sequence of Thiomicrospira crunogena XCL-2.</title>
        <authorList>
            <consortium name="US DOE Joint Genome Institute"/>
            <person name="Copeland A."/>
            <person name="Lucas S."/>
            <person name="Lapidus A."/>
            <person name="Barry K."/>
            <person name="Detter J.C."/>
            <person name="Glavina del Rio T."/>
            <person name="Hammon N."/>
            <person name="Israni S."/>
            <person name="Dalin E."/>
            <person name="Tice H."/>
            <person name="Pitluck S."/>
            <person name="Chain P."/>
            <person name="Malfatti S."/>
            <person name="Shin M."/>
            <person name="Vergez L."/>
            <person name="Schmutz J."/>
            <person name="Larimer F."/>
            <person name="Land M."/>
            <person name="Hauser L."/>
            <person name="Kyrpides N."/>
            <person name="Lykidis A."/>
            <person name="Scott K.M."/>
            <person name="Sievert S."/>
            <person name="Kerfeld C."/>
            <person name="Freyermuth S."/>
            <person name="Dobrinski K."/>
            <person name="Boller A."/>
            <person name="Fitzpatrick K."/>
            <person name="Thoma P."/>
            <person name="Moore J."/>
            <person name="Richardson P."/>
        </authorList>
    </citation>
    <scope>NUCLEOTIDE SEQUENCE</scope>
    <source>
        <strain evidence="10">XCL-2</strain>
    </source>
</reference>
<evidence type="ECO:0000313" key="10">
    <source>
        <dbReference type="EMBL" id="ABB40601.1"/>
    </source>
</evidence>
<dbReference type="EMBL" id="CP000109">
    <property type="protein sequence ID" value="ABB40601.1"/>
    <property type="molecule type" value="Genomic_DNA"/>
</dbReference>
<dbReference type="AlphaFoldDB" id="Q31JS2"/>
<organism evidence="10">
    <name type="scientific">Hydrogenovibrio crunogenus (strain DSM 25203 / XCL-2)</name>
    <name type="common">Thiomicrospira crunogena</name>
    <dbReference type="NCBI Taxonomy" id="317025"/>
    <lineage>
        <taxon>Bacteria</taxon>
        <taxon>Pseudomonadati</taxon>
        <taxon>Pseudomonadota</taxon>
        <taxon>Gammaproteobacteria</taxon>
        <taxon>Thiotrichales</taxon>
        <taxon>Piscirickettsiaceae</taxon>
        <taxon>Hydrogenovibrio</taxon>
    </lineage>
</organism>
<dbReference type="CDD" id="cd19934">
    <property type="entry name" value="REC_OmpR_EcPhoP-like"/>
    <property type="match status" value="1"/>
</dbReference>
<dbReference type="InterPro" id="IPR039420">
    <property type="entry name" value="WalR-like"/>
</dbReference>
<dbReference type="InterPro" id="IPR011006">
    <property type="entry name" value="CheY-like_superfamily"/>
</dbReference>
<dbReference type="PROSITE" id="PS50110">
    <property type="entry name" value="RESPONSE_REGULATORY"/>
    <property type="match status" value="1"/>
</dbReference>
<keyword evidence="3" id="KW-0805">Transcription regulation</keyword>
<dbReference type="GO" id="GO:0005829">
    <property type="term" value="C:cytosol"/>
    <property type="evidence" value="ECO:0007669"/>
    <property type="project" value="TreeGrafter"/>
</dbReference>
<feature type="DNA-binding region" description="OmpR/PhoB-type" evidence="7">
    <location>
        <begin position="125"/>
        <end position="219"/>
    </location>
</feature>
<name>Q31JS2_HYDCU</name>
<dbReference type="InterPro" id="IPR036388">
    <property type="entry name" value="WH-like_DNA-bd_sf"/>
</dbReference>
<evidence type="ECO:0000256" key="6">
    <source>
        <dbReference type="PROSITE-ProRule" id="PRU00169"/>
    </source>
</evidence>
<sequence>MSKILLVEDEALLVENLKKNLSQQQYIVDSALDGEEALYLLNEFEYDLIILDLGLPKKSGLQVLEQIRADQNTTPVLILTARNTWQERVEGLKKGADDYLGKPFHFEELLARIEVLLKRPTQPQARRLQFQEYELDLDCRELKVKEQRFALTKTEFALARLFLSHPNRVFSKDTLMQRLGDQHHERDSNLIEVYIRKLRQYMGKTAIETLRGQGYRFVGETSS</sequence>
<feature type="domain" description="OmpR/PhoB-type" evidence="9">
    <location>
        <begin position="125"/>
        <end position="219"/>
    </location>
</feature>
<evidence type="ECO:0000256" key="1">
    <source>
        <dbReference type="ARBA" id="ARBA00022553"/>
    </source>
</evidence>
<keyword evidence="1 6" id="KW-0597">Phosphoprotein</keyword>
<dbReference type="CDD" id="cd00383">
    <property type="entry name" value="trans_reg_C"/>
    <property type="match status" value="1"/>
</dbReference>
<evidence type="ECO:0000256" key="7">
    <source>
        <dbReference type="PROSITE-ProRule" id="PRU01091"/>
    </source>
</evidence>
<dbReference type="KEGG" id="tcx:Tcr_0004"/>
<gene>
    <name evidence="10" type="ordered locus">Tcr_0004</name>
</gene>
<keyword evidence="2" id="KW-0902">Two-component regulatory system</keyword>
<dbReference type="Gene3D" id="6.10.250.690">
    <property type="match status" value="1"/>
</dbReference>
<keyword evidence="5" id="KW-0804">Transcription</keyword>
<dbReference type="Pfam" id="PF00486">
    <property type="entry name" value="Trans_reg_C"/>
    <property type="match status" value="1"/>
</dbReference>
<proteinExistence type="predicted"/>
<dbReference type="Pfam" id="PF00072">
    <property type="entry name" value="Response_reg"/>
    <property type="match status" value="1"/>
</dbReference>
<dbReference type="GO" id="GO:0000976">
    <property type="term" value="F:transcription cis-regulatory region binding"/>
    <property type="evidence" value="ECO:0007669"/>
    <property type="project" value="TreeGrafter"/>
</dbReference>